<dbReference type="EMBL" id="VEVO01000002">
    <property type="protein sequence ID" value="KAF0045678.1"/>
    <property type="molecule type" value="Genomic_DNA"/>
</dbReference>
<evidence type="ECO:0000313" key="1">
    <source>
        <dbReference type="EMBL" id="KAF0045678.1"/>
    </source>
</evidence>
<dbReference type="AlphaFoldDB" id="A0A6A4TMT2"/>
<proteinExistence type="predicted"/>
<accession>A0A6A4TMT2</accession>
<dbReference type="Proteomes" id="UP000438429">
    <property type="component" value="Unassembled WGS sequence"/>
</dbReference>
<sequence>MPGKLEGELLNICRRIPGTRGFEGDGAAEGRHRENIYIYTLSSSSPESGPEPAVQFRCNPNPVEQCADGSQLSFRRSTRAMCQNINTELYEKSHGYRIWGMKDNRGR</sequence>
<reference evidence="1 2" key="1">
    <citation type="submission" date="2019-06" db="EMBL/GenBank/DDBJ databases">
        <title>Draft genomes of female and male turbot (Scophthalmus maximus).</title>
        <authorList>
            <person name="Xu H."/>
            <person name="Xu X.-W."/>
            <person name="Shao C."/>
            <person name="Chen S."/>
        </authorList>
    </citation>
    <scope>NUCLEOTIDE SEQUENCE [LARGE SCALE GENOMIC DNA]</scope>
    <source>
        <strain evidence="1">Ysfricsl-2016a</strain>
        <tissue evidence="1">Blood</tissue>
    </source>
</reference>
<evidence type="ECO:0000313" key="2">
    <source>
        <dbReference type="Proteomes" id="UP000438429"/>
    </source>
</evidence>
<name>A0A6A4TMT2_SCOMX</name>
<organism evidence="1 2">
    <name type="scientific">Scophthalmus maximus</name>
    <name type="common">Turbot</name>
    <name type="synonym">Psetta maxima</name>
    <dbReference type="NCBI Taxonomy" id="52904"/>
    <lineage>
        <taxon>Eukaryota</taxon>
        <taxon>Metazoa</taxon>
        <taxon>Chordata</taxon>
        <taxon>Craniata</taxon>
        <taxon>Vertebrata</taxon>
        <taxon>Euteleostomi</taxon>
        <taxon>Actinopterygii</taxon>
        <taxon>Neopterygii</taxon>
        <taxon>Teleostei</taxon>
        <taxon>Neoteleostei</taxon>
        <taxon>Acanthomorphata</taxon>
        <taxon>Carangaria</taxon>
        <taxon>Pleuronectiformes</taxon>
        <taxon>Pleuronectoidei</taxon>
        <taxon>Scophthalmidae</taxon>
        <taxon>Scophthalmus</taxon>
    </lineage>
</organism>
<gene>
    <name evidence="1" type="ORF">F2P81_002207</name>
</gene>
<comment type="caution">
    <text evidence="1">The sequence shown here is derived from an EMBL/GenBank/DDBJ whole genome shotgun (WGS) entry which is preliminary data.</text>
</comment>
<protein>
    <submittedName>
        <fullName evidence="1">Uncharacterized protein</fullName>
    </submittedName>
</protein>